<keyword evidence="10" id="KW-1185">Reference proteome</keyword>
<dbReference type="Gene3D" id="3.40.50.620">
    <property type="entry name" value="HUPs"/>
    <property type="match status" value="1"/>
</dbReference>
<evidence type="ECO:0000259" key="8">
    <source>
        <dbReference type="Pfam" id="PF00749"/>
    </source>
</evidence>
<evidence type="ECO:0000256" key="4">
    <source>
        <dbReference type="ARBA" id="ARBA00022833"/>
    </source>
</evidence>
<evidence type="ECO:0000256" key="1">
    <source>
        <dbReference type="ARBA" id="ARBA00022598"/>
    </source>
</evidence>
<evidence type="ECO:0000256" key="5">
    <source>
        <dbReference type="ARBA" id="ARBA00022840"/>
    </source>
</evidence>
<dbReference type="AlphaFoldDB" id="A0A6C2UCJ8"/>
<keyword evidence="5 7" id="KW-0067">ATP-binding</keyword>
<evidence type="ECO:0000313" key="10">
    <source>
        <dbReference type="Proteomes" id="UP000366872"/>
    </source>
</evidence>
<dbReference type="GO" id="GO:0004818">
    <property type="term" value="F:glutamate-tRNA ligase activity"/>
    <property type="evidence" value="ECO:0007669"/>
    <property type="project" value="TreeGrafter"/>
</dbReference>
<dbReference type="InterPro" id="IPR020058">
    <property type="entry name" value="Glu/Gln-tRNA-synth_Ib_cat-dom"/>
</dbReference>
<dbReference type="Proteomes" id="UP000366872">
    <property type="component" value="Unassembled WGS sequence"/>
</dbReference>
<dbReference type="PANTHER" id="PTHR43311:SF1">
    <property type="entry name" value="GLUTAMYL-Q TRNA(ASP) SYNTHETASE"/>
    <property type="match status" value="1"/>
</dbReference>
<comment type="similarity">
    <text evidence="7">Belongs to the class-I aminoacyl-tRNA synthetase family.</text>
</comment>
<keyword evidence="1 7" id="KW-0436">Ligase</keyword>
<dbReference type="PANTHER" id="PTHR43311">
    <property type="entry name" value="GLUTAMATE--TRNA LIGASE"/>
    <property type="match status" value="1"/>
</dbReference>
<dbReference type="InterPro" id="IPR000924">
    <property type="entry name" value="Glu/Gln-tRNA-synth"/>
</dbReference>
<dbReference type="GO" id="GO:0005524">
    <property type="term" value="F:ATP binding"/>
    <property type="evidence" value="ECO:0007669"/>
    <property type="project" value="UniProtKB-KW"/>
</dbReference>
<evidence type="ECO:0000313" key="9">
    <source>
        <dbReference type="EMBL" id="VGO17094.1"/>
    </source>
</evidence>
<dbReference type="Pfam" id="PF00749">
    <property type="entry name" value="tRNA-synt_1c"/>
    <property type="match status" value="1"/>
</dbReference>
<organism evidence="9 10">
    <name type="scientific">Pontiella desulfatans</name>
    <dbReference type="NCBI Taxonomy" id="2750659"/>
    <lineage>
        <taxon>Bacteria</taxon>
        <taxon>Pseudomonadati</taxon>
        <taxon>Kiritimatiellota</taxon>
        <taxon>Kiritimatiellia</taxon>
        <taxon>Kiritimatiellales</taxon>
        <taxon>Pontiellaceae</taxon>
        <taxon>Pontiella</taxon>
    </lineage>
</organism>
<name>A0A6C2UCJ8_PONDE</name>
<keyword evidence="2" id="KW-0479">Metal-binding</keyword>
<dbReference type="RefSeq" id="WP_136082594.1">
    <property type="nucleotide sequence ID" value="NZ_CAAHFG010000004.1"/>
</dbReference>
<evidence type="ECO:0000256" key="3">
    <source>
        <dbReference type="ARBA" id="ARBA00022741"/>
    </source>
</evidence>
<evidence type="ECO:0000256" key="2">
    <source>
        <dbReference type="ARBA" id="ARBA00022723"/>
    </source>
</evidence>
<dbReference type="PRINTS" id="PR00987">
    <property type="entry name" value="TRNASYNTHGLU"/>
</dbReference>
<dbReference type="SUPFAM" id="SSF52374">
    <property type="entry name" value="Nucleotidylyl transferase"/>
    <property type="match status" value="1"/>
</dbReference>
<reference evidence="9 10" key="1">
    <citation type="submission" date="2019-04" db="EMBL/GenBank/DDBJ databases">
        <authorList>
            <person name="Van Vliet M D."/>
        </authorList>
    </citation>
    <scope>NUCLEOTIDE SEQUENCE [LARGE SCALE GENOMIC DNA]</scope>
    <source>
        <strain evidence="9 10">F1</strain>
    </source>
</reference>
<gene>
    <name evidence="9" type="primary">gltX_2</name>
    <name evidence="9" type="ORF">PDESU_05689</name>
</gene>
<sequence>MLTRFAPSLTGYLHLGHVLHMLYVWGIAKLNSAKVLCRIEDHDLARARPEYEAAILENLQWLGFVPDLGLRAGTEAAPDSDFRQSDCSAHYETVLQTLQDRNLVYGCDCSRKQILERAGGAASASSDASPELHYPGTCAGKNLPLQGNTVRFRTHDGETIFHDLKLGEQRQTPRNQCGDFSLRDRQGQWTYQFACVCDDIRQGVGLVIRGEDILFSTARQIQLFNTLEASVPQYCHHPLLHDAAGKKLSKRQRSDSISRMREAGATPGQIIGQALFQAGLAPDSSPLSPASAIEKYIIQHPRSW</sequence>
<proteinExistence type="inferred from homology"/>
<dbReference type="GO" id="GO:0006424">
    <property type="term" value="P:glutamyl-tRNA aminoacylation"/>
    <property type="evidence" value="ECO:0007669"/>
    <property type="project" value="TreeGrafter"/>
</dbReference>
<keyword evidence="7" id="KW-0648">Protein biosynthesis</keyword>
<dbReference type="GO" id="GO:0005829">
    <property type="term" value="C:cytosol"/>
    <property type="evidence" value="ECO:0007669"/>
    <property type="project" value="TreeGrafter"/>
</dbReference>
<protein>
    <submittedName>
        <fullName evidence="9">Glutamate--tRNA ligase</fullName>
    </submittedName>
</protein>
<accession>A0A6C2UCJ8</accession>
<evidence type="ECO:0000256" key="6">
    <source>
        <dbReference type="ARBA" id="ARBA00023146"/>
    </source>
</evidence>
<keyword evidence="3 7" id="KW-0547">Nucleotide-binding</keyword>
<dbReference type="InterPro" id="IPR049940">
    <property type="entry name" value="GluQ/Sye"/>
</dbReference>
<keyword evidence="6 7" id="KW-0030">Aminoacyl-tRNA synthetase</keyword>
<dbReference type="InterPro" id="IPR014729">
    <property type="entry name" value="Rossmann-like_a/b/a_fold"/>
</dbReference>
<evidence type="ECO:0000256" key="7">
    <source>
        <dbReference type="RuleBase" id="RU363037"/>
    </source>
</evidence>
<dbReference type="EMBL" id="CAAHFG010000004">
    <property type="protein sequence ID" value="VGO17094.1"/>
    <property type="molecule type" value="Genomic_DNA"/>
</dbReference>
<keyword evidence="4" id="KW-0862">Zinc</keyword>
<feature type="domain" description="Glutamyl/glutaminyl-tRNA synthetase class Ib catalytic" evidence="8">
    <location>
        <begin position="2"/>
        <end position="271"/>
    </location>
</feature>